<comment type="caution">
    <text evidence="1">The sequence shown here is derived from an EMBL/GenBank/DDBJ whole genome shotgun (WGS) entry which is preliminary data.</text>
</comment>
<reference evidence="1" key="2">
    <citation type="journal article" date="2021" name="Genome Biol. Evol.">
        <title>Developing a high-quality reference genome for a parasitic bivalve with doubly uniparental inheritance (Bivalvia: Unionida).</title>
        <authorList>
            <person name="Smith C.H."/>
        </authorList>
    </citation>
    <scope>NUCLEOTIDE SEQUENCE</scope>
    <source>
        <strain evidence="1">CHS0354</strain>
        <tissue evidence="1">Mantle</tissue>
    </source>
</reference>
<reference evidence="1" key="1">
    <citation type="journal article" date="2021" name="Genome Biol. Evol.">
        <title>A High-Quality Reference Genome for a Parasitic Bivalve with Doubly Uniparental Inheritance (Bivalvia: Unionida).</title>
        <authorList>
            <person name="Smith C.H."/>
        </authorList>
    </citation>
    <scope>NUCLEOTIDE SEQUENCE</scope>
    <source>
        <strain evidence="1">CHS0354</strain>
    </source>
</reference>
<proteinExistence type="predicted"/>
<organism evidence="1 2">
    <name type="scientific">Potamilus streckersoni</name>
    <dbReference type="NCBI Taxonomy" id="2493646"/>
    <lineage>
        <taxon>Eukaryota</taxon>
        <taxon>Metazoa</taxon>
        <taxon>Spiralia</taxon>
        <taxon>Lophotrochozoa</taxon>
        <taxon>Mollusca</taxon>
        <taxon>Bivalvia</taxon>
        <taxon>Autobranchia</taxon>
        <taxon>Heteroconchia</taxon>
        <taxon>Palaeoheterodonta</taxon>
        <taxon>Unionida</taxon>
        <taxon>Unionoidea</taxon>
        <taxon>Unionidae</taxon>
        <taxon>Ambleminae</taxon>
        <taxon>Lampsilini</taxon>
        <taxon>Potamilus</taxon>
    </lineage>
</organism>
<keyword evidence="2" id="KW-1185">Reference proteome</keyword>
<dbReference type="Proteomes" id="UP001195483">
    <property type="component" value="Unassembled WGS sequence"/>
</dbReference>
<reference evidence="1" key="3">
    <citation type="submission" date="2023-05" db="EMBL/GenBank/DDBJ databases">
        <authorList>
            <person name="Smith C.H."/>
        </authorList>
    </citation>
    <scope>NUCLEOTIDE SEQUENCE</scope>
    <source>
        <strain evidence="1">CHS0354</strain>
        <tissue evidence="1">Mantle</tissue>
    </source>
</reference>
<name>A0AAE0SYJ1_9BIVA</name>
<evidence type="ECO:0000313" key="2">
    <source>
        <dbReference type="Proteomes" id="UP001195483"/>
    </source>
</evidence>
<sequence>MEVCYRIPLYTPIATFATNGVYQPNGGRAGIFLGCLQNGFKFAVQDCDFAIQVKHLESGGVFANDPSNYFVLR</sequence>
<dbReference type="EMBL" id="JAEAOA010000724">
    <property type="protein sequence ID" value="KAK3600124.1"/>
    <property type="molecule type" value="Genomic_DNA"/>
</dbReference>
<accession>A0AAE0SYJ1</accession>
<dbReference type="AlphaFoldDB" id="A0AAE0SYJ1"/>
<evidence type="ECO:0000313" key="1">
    <source>
        <dbReference type="EMBL" id="KAK3600124.1"/>
    </source>
</evidence>
<protein>
    <submittedName>
        <fullName evidence="1">Uncharacterized protein</fullName>
    </submittedName>
</protein>
<gene>
    <name evidence="1" type="ORF">CHS0354_011848</name>
</gene>
<feature type="non-terminal residue" evidence="1">
    <location>
        <position position="73"/>
    </location>
</feature>